<gene>
    <name evidence="3" type="ORF">M2152_001123</name>
</gene>
<dbReference type="PANTHER" id="PTHR11092:SF0">
    <property type="entry name" value="EPIMERASE FAMILY PROTEIN SDR39U1"/>
    <property type="match status" value="1"/>
</dbReference>
<dbReference type="Proteomes" id="UP001160142">
    <property type="component" value="Unassembled WGS sequence"/>
</dbReference>
<evidence type="ECO:0000259" key="1">
    <source>
        <dbReference type="Pfam" id="PF01370"/>
    </source>
</evidence>
<proteinExistence type="predicted"/>
<dbReference type="InterPro" id="IPR001509">
    <property type="entry name" value="Epimerase_deHydtase"/>
</dbReference>
<dbReference type="Gene3D" id="3.40.50.720">
    <property type="entry name" value="NAD(P)-binding Rossmann-like Domain"/>
    <property type="match status" value="1"/>
</dbReference>
<name>A0ABT6KME4_9MICO</name>
<feature type="domain" description="NAD-dependent epimerase/dehydratase" evidence="1">
    <location>
        <begin position="8"/>
        <end position="233"/>
    </location>
</feature>
<dbReference type="RefSeq" id="WP_322133268.1">
    <property type="nucleotide sequence ID" value="NZ_CP085036.1"/>
</dbReference>
<accession>A0ABT6KME4</accession>
<evidence type="ECO:0000313" key="3">
    <source>
        <dbReference type="EMBL" id="MDH6180941.1"/>
    </source>
</evidence>
<dbReference type="SUPFAM" id="SSF51735">
    <property type="entry name" value="NAD(P)-binding Rossmann-fold domains"/>
    <property type="match status" value="1"/>
</dbReference>
<reference evidence="3 4" key="1">
    <citation type="submission" date="2023-04" db="EMBL/GenBank/DDBJ databases">
        <title>Genome Encyclopedia of Bacteria and Archaea VI: Functional Genomics of Type Strains.</title>
        <authorList>
            <person name="Whitman W."/>
        </authorList>
    </citation>
    <scope>NUCLEOTIDE SEQUENCE [LARGE SCALE GENOMIC DNA]</scope>
    <source>
        <strain evidence="3 4">SG_E_30_P1</strain>
    </source>
</reference>
<dbReference type="PANTHER" id="PTHR11092">
    <property type="entry name" value="SUGAR NUCLEOTIDE EPIMERASE RELATED"/>
    <property type="match status" value="1"/>
</dbReference>
<keyword evidence="4" id="KW-1185">Reference proteome</keyword>
<dbReference type="EMBL" id="JARXVQ010000001">
    <property type="protein sequence ID" value="MDH6180941.1"/>
    <property type="molecule type" value="Genomic_DNA"/>
</dbReference>
<evidence type="ECO:0000259" key="2">
    <source>
        <dbReference type="Pfam" id="PF08338"/>
    </source>
</evidence>
<comment type="caution">
    <text evidence="3">The sequence shown here is derived from an EMBL/GenBank/DDBJ whole genome shotgun (WGS) entry which is preliminary data.</text>
</comment>
<feature type="domain" description="DUF1731" evidence="2">
    <location>
        <begin position="267"/>
        <end position="316"/>
    </location>
</feature>
<dbReference type="Pfam" id="PF08338">
    <property type="entry name" value="DUF1731"/>
    <property type="match status" value="1"/>
</dbReference>
<dbReference type="Pfam" id="PF01370">
    <property type="entry name" value="Epimerase"/>
    <property type="match status" value="1"/>
</dbReference>
<protein>
    <submittedName>
        <fullName evidence="3">NAD dependent epimerase/dehydratase family enzyme</fullName>
    </submittedName>
</protein>
<dbReference type="InterPro" id="IPR036291">
    <property type="entry name" value="NAD(P)-bd_dom_sf"/>
</dbReference>
<evidence type="ECO:0000313" key="4">
    <source>
        <dbReference type="Proteomes" id="UP001160142"/>
    </source>
</evidence>
<organism evidence="3 4">
    <name type="scientific">Antiquaquibacter oligotrophicus</name>
    <dbReference type="NCBI Taxonomy" id="2880260"/>
    <lineage>
        <taxon>Bacteria</taxon>
        <taxon>Bacillati</taxon>
        <taxon>Actinomycetota</taxon>
        <taxon>Actinomycetes</taxon>
        <taxon>Micrococcales</taxon>
        <taxon>Microbacteriaceae</taxon>
        <taxon>Antiquaquibacter</taxon>
    </lineage>
</organism>
<dbReference type="InterPro" id="IPR013549">
    <property type="entry name" value="DUF1731"/>
</dbReference>
<sequence>MTQTPRKIVIAGASGFVGRYLVERHRARGTDVITVGRRDSVTWSDADALSRAVDGASLVINLAGRSVDCRYTPENRRIILTSRTETTAAMKLAIERAGSPPPLWVNSSTATIYRHAMDRPQTESSGELGEGFSVSVARSWEQTLLDGELPGTRRVALRMAIVLGQGSVLERLVTLARRGVAGPQWDTPWFPSRRRREAGTEHRFGAPWGRQKFSWIHVEDVHRMIDFLVANPDIDGAINASSPGPVDNRTLMHTLRKVLRIPFGIPVPRPALELGAALMGTETELILKSRWVVPERMTAAGFTFTYPELETAIRSILD</sequence>